<gene>
    <name evidence="1" type="ORF">B0H17DRAFT_1069251</name>
</gene>
<comment type="caution">
    <text evidence="1">The sequence shown here is derived from an EMBL/GenBank/DDBJ whole genome shotgun (WGS) entry which is preliminary data.</text>
</comment>
<proteinExistence type="predicted"/>
<evidence type="ECO:0000313" key="2">
    <source>
        <dbReference type="Proteomes" id="UP001221757"/>
    </source>
</evidence>
<evidence type="ECO:0000313" key="1">
    <source>
        <dbReference type="EMBL" id="KAJ7687925.1"/>
    </source>
</evidence>
<dbReference type="Proteomes" id="UP001221757">
    <property type="component" value="Unassembled WGS sequence"/>
</dbReference>
<reference evidence="1" key="1">
    <citation type="submission" date="2023-03" db="EMBL/GenBank/DDBJ databases">
        <title>Massive genome expansion in bonnet fungi (Mycena s.s.) driven by repeated elements and novel gene families across ecological guilds.</title>
        <authorList>
            <consortium name="Lawrence Berkeley National Laboratory"/>
            <person name="Harder C.B."/>
            <person name="Miyauchi S."/>
            <person name="Viragh M."/>
            <person name="Kuo A."/>
            <person name="Thoen E."/>
            <person name="Andreopoulos B."/>
            <person name="Lu D."/>
            <person name="Skrede I."/>
            <person name="Drula E."/>
            <person name="Henrissat B."/>
            <person name="Morin E."/>
            <person name="Kohler A."/>
            <person name="Barry K."/>
            <person name="LaButti K."/>
            <person name="Morin E."/>
            <person name="Salamov A."/>
            <person name="Lipzen A."/>
            <person name="Mereny Z."/>
            <person name="Hegedus B."/>
            <person name="Baldrian P."/>
            <person name="Stursova M."/>
            <person name="Weitz H."/>
            <person name="Taylor A."/>
            <person name="Grigoriev I.V."/>
            <person name="Nagy L.G."/>
            <person name="Martin F."/>
            <person name="Kauserud H."/>
        </authorList>
    </citation>
    <scope>NUCLEOTIDE SEQUENCE</scope>
    <source>
        <strain evidence="1">CBHHK067</strain>
    </source>
</reference>
<name>A0AAD7GGI9_MYCRO</name>
<protein>
    <submittedName>
        <fullName evidence="1">Uncharacterized protein</fullName>
    </submittedName>
</protein>
<dbReference type="AlphaFoldDB" id="A0AAD7GGI9"/>
<sequence>MAWHHYEYTGRVRPWDGLIGLVMRPVNLHIVLYCIHSSTFVLHTVPFTCYMATVHLILSWDYLIPQPLTPSSQREHSLGLATSFISRHLVGRDTFEGTWQMAAQDVLAPSWGGSMCFARGEE</sequence>
<keyword evidence="2" id="KW-1185">Reference proteome</keyword>
<dbReference type="EMBL" id="JARKIE010000083">
    <property type="protein sequence ID" value="KAJ7687925.1"/>
    <property type="molecule type" value="Genomic_DNA"/>
</dbReference>
<accession>A0AAD7GGI9</accession>
<organism evidence="1 2">
    <name type="scientific">Mycena rosella</name>
    <name type="common">Pink bonnet</name>
    <name type="synonym">Agaricus rosellus</name>
    <dbReference type="NCBI Taxonomy" id="1033263"/>
    <lineage>
        <taxon>Eukaryota</taxon>
        <taxon>Fungi</taxon>
        <taxon>Dikarya</taxon>
        <taxon>Basidiomycota</taxon>
        <taxon>Agaricomycotina</taxon>
        <taxon>Agaricomycetes</taxon>
        <taxon>Agaricomycetidae</taxon>
        <taxon>Agaricales</taxon>
        <taxon>Marasmiineae</taxon>
        <taxon>Mycenaceae</taxon>
        <taxon>Mycena</taxon>
    </lineage>
</organism>